<dbReference type="Gene3D" id="3.60.21.10">
    <property type="match status" value="1"/>
</dbReference>
<dbReference type="OrthoDB" id="9816081at2"/>
<dbReference type="NCBIfam" id="TIGR01409">
    <property type="entry name" value="TAT_signal_seq"/>
    <property type="match status" value="1"/>
</dbReference>
<dbReference type="RefSeq" id="WP_111373726.1">
    <property type="nucleotide sequence ID" value="NZ_CP029480.1"/>
</dbReference>
<dbReference type="GO" id="GO:0016787">
    <property type="term" value="F:hydrolase activity"/>
    <property type="evidence" value="ECO:0007669"/>
    <property type="project" value="InterPro"/>
</dbReference>
<gene>
    <name evidence="2" type="ORF">DJ013_20155</name>
</gene>
<feature type="domain" description="Calcineurin-like phosphoesterase" evidence="1">
    <location>
        <begin position="41"/>
        <end position="217"/>
    </location>
</feature>
<dbReference type="PROSITE" id="PS51318">
    <property type="entry name" value="TAT"/>
    <property type="match status" value="1"/>
</dbReference>
<dbReference type="InterPro" id="IPR029052">
    <property type="entry name" value="Metallo-depent_PP-like"/>
</dbReference>
<dbReference type="AlphaFoldDB" id="A0A2Z4GG41"/>
<keyword evidence="3" id="KW-1185">Reference proteome</keyword>
<proteinExistence type="predicted"/>
<evidence type="ECO:0000313" key="3">
    <source>
        <dbReference type="Proteomes" id="UP000249873"/>
    </source>
</evidence>
<evidence type="ECO:0000313" key="2">
    <source>
        <dbReference type="EMBL" id="AWW00360.1"/>
    </source>
</evidence>
<dbReference type="Proteomes" id="UP000249873">
    <property type="component" value="Chromosome"/>
</dbReference>
<protein>
    <submittedName>
        <fullName evidence="2">Metallophosphoesterase</fullName>
    </submittedName>
</protein>
<dbReference type="InterPro" id="IPR019546">
    <property type="entry name" value="TAT_signal_bac_arc"/>
</dbReference>
<dbReference type="InterPro" id="IPR051918">
    <property type="entry name" value="STPP_CPPED1"/>
</dbReference>
<dbReference type="Pfam" id="PF00149">
    <property type="entry name" value="Metallophos"/>
    <property type="match status" value="1"/>
</dbReference>
<sequence>MNTSRRDFLRNASMATLILGAGGFQSLSANELSGLKSKVKLRFLVASDAHYGQPNTPFEAMFDNFRDKANLFQNQMPSDFCVINGDLIHDEPHLMPLVKAKADQLEIPYYVTKGNHDKISDSEWNTIWGMPVNFAFEEKGTAFLFATTSDENGTYLSPDLTWMRNQLDSFAKPKNVFIFIHIPQAKWTANGIETPEFFLLLRDYPNIRAVFHGHEHDQDGVRMHNDIPFIFDSHIGGSWGTDYKGFRVVELLKDNSIITYMMDPVKAREKEMIKAG</sequence>
<accession>A0A2Z4GG41</accession>
<dbReference type="KEGG" id="als:DJ013_20155"/>
<reference evidence="2 3" key="1">
    <citation type="submission" date="2018-05" db="EMBL/GenBank/DDBJ databases">
        <title>Complete genome sequence of Arcticibacterium luteifluviistationis SM1504T, a cytophagaceae bacterium isolated from Arctic surface seawater.</title>
        <authorList>
            <person name="Li Y."/>
            <person name="Qin Q.-L."/>
        </authorList>
    </citation>
    <scope>NUCLEOTIDE SEQUENCE [LARGE SCALE GENOMIC DNA]</scope>
    <source>
        <strain evidence="2 3">SM1504</strain>
    </source>
</reference>
<dbReference type="PANTHER" id="PTHR43143">
    <property type="entry name" value="METALLOPHOSPHOESTERASE, CALCINEURIN SUPERFAMILY"/>
    <property type="match status" value="1"/>
</dbReference>
<dbReference type="InterPro" id="IPR006311">
    <property type="entry name" value="TAT_signal"/>
</dbReference>
<dbReference type="PANTHER" id="PTHR43143:SF1">
    <property type="entry name" value="SERINE_THREONINE-PROTEIN PHOSPHATASE CPPED1"/>
    <property type="match status" value="1"/>
</dbReference>
<dbReference type="SUPFAM" id="SSF56300">
    <property type="entry name" value="Metallo-dependent phosphatases"/>
    <property type="match status" value="1"/>
</dbReference>
<name>A0A2Z4GG41_9BACT</name>
<dbReference type="InterPro" id="IPR004843">
    <property type="entry name" value="Calcineurin-like_PHP"/>
</dbReference>
<dbReference type="EMBL" id="CP029480">
    <property type="protein sequence ID" value="AWW00360.1"/>
    <property type="molecule type" value="Genomic_DNA"/>
</dbReference>
<evidence type="ECO:0000259" key="1">
    <source>
        <dbReference type="Pfam" id="PF00149"/>
    </source>
</evidence>
<organism evidence="2 3">
    <name type="scientific">Arcticibacterium luteifluviistationis</name>
    <dbReference type="NCBI Taxonomy" id="1784714"/>
    <lineage>
        <taxon>Bacteria</taxon>
        <taxon>Pseudomonadati</taxon>
        <taxon>Bacteroidota</taxon>
        <taxon>Cytophagia</taxon>
        <taxon>Cytophagales</taxon>
        <taxon>Leadbetterellaceae</taxon>
        <taxon>Arcticibacterium</taxon>
    </lineage>
</organism>